<dbReference type="AlphaFoldDB" id="A0A813M576"/>
<dbReference type="Proteomes" id="UP000663879">
    <property type="component" value="Unassembled WGS sequence"/>
</dbReference>
<evidence type="ECO:0000313" key="2">
    <source>
        <dbReference type="EMBL" id="CAF0709788.1"/>
    </source>
</evidence>
<feature type="compositionally biased region" description="Basic and acidic residues" evidence="1">
    <location>
        <begin position="232"/>
        <end position="247"/>
    </location>
</feature>
<name>A0A813M576_9BILA</name>
<feature type="compositionally biased region" description="Low complexity" evidence="1">
    <location>
        <begin position="666"/>
        <end position="693"/>
    </location>
</feature>
<feature type="compositionally biased region" description="Polar residues" evidence="1">
    <location>
        <begin position="970"/>
        <end position="983"/>
    </location>
</feature>
<keyword evidence="3" id="KW-1185">Reference proteome</keyword>
<feature type="region of interest" description="Disordered" evidence="1">
    <location>
        <begin position="616"/>
        <end position="702"/>
    </location>
</feature>
<feature type="compositionally biased region" description="Low complexity" evidence="1">
    <location>
        <begin position="914"/>
        <end position="927"/>
    </location>
</feature>
<feature type="region of interest" description="Disordered" evidence="1">
    <location>
        <begin position="825"/>
        <end position="853"/>
    </location>
</feature>
<protein>
    <submittedName>
        <fullName evidence="2">Uncharacterized protein</fullName>
    </submittedName>
</protein>
<feature type="region of interest" description="Disordered" evidence="1">
    <location>
        <begin position="905"/>
        <end position="928"/>
    </location>
</feature>
<feature type="compositionally biased region" description="Acidic residues" evidence="1">
    <location>
        <begin position="827"/>
        <end position="853"/>
    </location>
</feature>
<sequence>MGCAGSKPHHLLSSTIKEHHPHHVNSPQKGFILFNAKTIEYLKANENEIRQKLVQRCELKISKSIGRSTSRSIINSARRTLLPNSNTEIQVGNEDSKNLDIDKNTVTLPRNFNSSSSDSKIKIECIDAAVDYVLKYAINDFDIENFKSSNHLSMKQIRKDIMKKHQNKNSSSKLDTSNVESKTLTLQASKGFSASYYKNALNVAIDEFGLFIQENFIIINEFENKNKIEKEEKKEEIVNENETKDSVESEPSSQSSEEDALKLKEALELARQNFYKGKMSMVCLNKKGGYVVKEVAEQNENKKEDILNTSIVSNDLKEELNENETTAPRINIEYIENKDKKSVSNASVKSLKINEQEEQEKLDSSNLVAEFLKENSQNSQMINSIIELIVKYSTKSANENSNSIDTYLEKVLNSTSFNEIESLFEEISSSDNDQIIDLLKIDFEKVKNIAELIQQVEEKDYGLIDEKLVQSIINFDYVNREFTTYLSILENTLEQQLEKLNSKICELGVNGNEEVLNKLIKFKDDKIVNYLEKNSQVRKYAEEIHIRVQNLPKKIFRIDEKTIETQVEPLEVETEKNVQDVEIKKEIAISILNVGEVLAKTVDHYTLENNCQAETTEDNLETVEPSSHTEDEKIIEKESDVLTVDTTEEQVKNEEENSKNPKSQESLASTLTSPSFSSSSSMSPSGSISNEPSKQTESIEEANFPRADYELIEQARKDSVKDEIANLVEEMSLNINSHLNNLDEYEVNSEVKQQHKSSSSSSDIISSNDESNILVQQFISNIIETTEQNLGADGVRKMEKRMSLDEELLNQLDDVEKKVKYMNETCSENDENDDDDNDLDDENFDYDESLDNETDERLFHPRRPNKIKSEIRQNRAMDLQEEIKQISNVIQDLVQTINVRNNNEESVKNETLNESKNQLSSKKSSSNIPVRQKILTKQKATDDEACELENSTVNQSIVFETSVDLSSISNKNESINLSNTSTPDRPIQKVKKNSSKSKFKSKLPVRK</sequence>
<feature type="region of interest" description="Disordered" evidence="1">
    <location>
        <begin position="970"/>
        <end position="1007"/>
    </location>
</feature>
<evidence type="ECO:0000313" key="3">
    <source>
        <dbReference type="Proteomes" id="UP000663879"/>
    </source>
</evidence>
<feature type="compositionally biased region" description="Basic and acidic residues" evidence="1">
    <location>
        <begin position="627"/>
        <end position="640"/>
    </location>
</feature>
<feature type="compositionally biased region" description="Basic residues" evidence="1">
    <location>
        <begin position="988"/>
        <end position="1007"/>
    </location>
</feature>
<dbReference type="EMBL" id="CAJNOC010000048">
    <property type="protein sequence ID" value="CAF0709788.1"/>
    <property type="molecule type" value="Genomic_DNA"/>
</dbReference>
<reference evidence="2" key="1">
    <citation type="submission" date="2021-02" db="EMBL/GenBank/DDBJ databases">
        <authorList>
            <person name="Nowell W R."/>
        </authorList>
    </citation>
    <scope>NUCLEOTIDE SEQUENCE</scope>
    <source>
        <strain evidence="2">Ploen Becks lab</strain>
    </source>
</reference>
<accession>A0A813M576</accession>
<gene>
    <name evidence="2" type="ORF">OXX778_LOCUS861</name>
</gene>
<comment type="caution">
    <text evidence="2">The sequence shown here is derived from an EMBL/GenBank/DDBJ whole genome shotgun (WGS) entry which is preliminary data.</text>
</comment>
<feature type="region of interest" description="Disordered" evidence="1">
    <location>
        <begin position="232"/>
        <end position="260"/>
    </location>
</feature>
<evidence type="ECO:0000256" key="1">
    <source>
        <dbReference type="SAM" id="MobiDB-lite"/>
    </source>
</evidence>
<organism evidence="2 3">
    <name type="scientific">Brachionus calyciflorus</name>
    <dbReference type="NCBI Taxonomy" id="104777"/>
    <lineage>
        <taxon>Eukaryota</taxon>
        <taxon>Metazoa</taxon>
        <taxon>Spiralia</taxon>
        <taxon>Gnathifera</taxon>
        <taxon>Rotifera</taxon>
        <taxon>Eurotatoria</taxon>
        <taxon>Monogononta</taxon>
        <taxon>Pseudotrocha</taxon>
        <taxon>Ploima</taxon>
        <taxon>Brachionidae</taxon>
        <taxon>Brachionus</taxon>
    </lineage>
</organism>
<proteinExistence type="predicted"/>
<feature type="compositionally biased region" description="Basic and acidic residues" evidence="1">
    <location>
        <begin position="649"/>
        <end position="659"/>
    </location>
</feature>